<dbReference type="OrthoDB" id="2014913at2759"/>
<reference evidence="2" key="2">
    <citation type="submission" date="2019-10" db="EMBL/GenBank/DDBJ databases">
        <title>A de novo genome assembly of a pear dwarfing rootstock.</title>
        <authorList>
            <person name="Wang F."/>
            <person name="Wang J."/>
            <person name="Li S."/>
            <person name="Zhang Y."/>
            <person name="Fang M."/>
            <person name="Ma L."/>
            <person name="Zhao Y."/>
            <person name="Jiang S."/>
        </authorList>
    </citation>
    <scope>NUCLEOTIDE SEQUENCE [LARGE SCALE GENOMIC DNA]</scope>
</reference>
<evidence type="ECO:0000313" key="2">
    <source>
        <dbReference type="Proteomes" id="UP000327157"/>
    </source>
</evidence>
<evidence type="ECO:0000313" key="1">
    <source>
        <dbReference type="EMBL" id="KAB2635792.1"/>
    </source>
</evidence>
<comment type="caution">
    <text evidence="1">The sequence shown here is derived from an EMBL/GenBank/DDBJ whole genome shotgun (WGS) entry which is preliminary data.</text>
</comment>
<keyword evidence="2" id="KW-1185">Reference proteome</keyword>
<protein>
    <submittedName>
        <fullName evidence="1">Nuclease HARBI1</fullName>
    </submittedName>
</protein>
<dbReference type="AlphaFoldDB" id="A0A5N5IBB7"/>
<proteinExistence type="predicted"/>
<accession>A0A5N5IBB7</accession>
<gene>
    <name evidence="1" type="ORF">D8674_026326</name>
</gene>
<sequence>MVFSFFSHGLFAQTLASSYSIDPYFISKITNMITRLLATKLYPKFIEIPHLPLQANRNNPDHKKIFWDVCMKAPGGTYYATHFRDNNLYNKLTSDNYHPLMSFLLTPFSLNGIGTPAQNLFIRMLMKGRSTVVEAIGLLKGRWKILQDLNMGFNHVPQTIVACCVEPEPELWKGPDENEPPPRVLESEKFFYCYGESLR</sequence>
<reference evidence="1 2" key="3">
    <citation type="submission" date="2019-11" db="EMBL/GenBank/DDBJ databases">
        <title>A de novo genome assembly of a pear dwarfing rootstock.</title>
        <authorList>
            <person name="Wang F."/>
            <person name="Wang J."/>
            <person name="Li S."/>
            <person name="Zhang Y."/>
            <person name="Fang M."/>
            <person name="Ma L."/>
            <person name="Zhao Y."/>
            <person name="Jiang S."/>
        </authorList>
    </citation>
    <scope>NUCLEOTIDE SEQUENCE [LARGE SCALE GENOMIC DNA]</scope>
    <source>
        <strain evidence="1">S2</strain>
        <tissue evidence="1">Leaf</tissue>
    </source>
</reference>
<reference evidence="1 2" key="1">
    <citation type="submission" date="2019-09" db="EMBL/GenBank/DDBJ databases">
        <authorList>
            <person name="Ou C."/>
        </authorList>
    </citation>
    <scope>NUCLEOTIDE SEQUENCE [LARGE SCALE GENOMIC DNA]</scope>
    <source>
        <strain evidence="1">S2</strain>
        <tissue evidence="1">Leaf</tissue>
    </source>
</reference>
<dbReference type="Proteomes" id="UP000327157">
    <property type="component" value="Chromosome 5"/>
</dbReference>
<organism evidence="1 2">
    <name type="scientific">Pyrus ussuriensis x Pyrus communis</name>
    <dbReference type="NCBI Taxonomy" id="2448454"/>
    <lineage>
        <taxon>Eukaryota</taxon>
        <taxon>Viridiplantae</taxon>
        <taxon>Streptophyta</taxon>
        <taxon>Embryophyta</taxon>
        <taxon>Tracheophyta</taxon>
        <taxon>Spermatophyta</taxon>
        <taxon>Magnoliopsida</taxon>
        <taxon>eudicotyledons</taxon>
        <taxon>Gunneridae</taxon>
        <taxon>Pentapetalae</taxon>
        <taxon>rosids</taxon>
        <taxon>fabids</taxon>
        <taxon>Rosales</taxon>
        <taxon>Rosaceae</taxon>
        <taxon>Amygdaloideae</taxon>
        <taxon>Maleae</taxon>
        <taxon>Pyrus</taxon>
    </lineage>
</organism>
<dbReference type="EMBL" id="SMOL01000004">
    <property type="protein sequence ID" value="KAB2635792.1"/>
    <property type="molecule type" value="Genomic_DNA"/>
</dbReference>
<name>A0A5N5IBB7_9ROSA</name>